<comment type="caution">
    <text evidence="1">The sequence shown here is derived from an EMBL/GenBank/DDBJ whole genome shotgun (WGS) entry which is preliminary data.</text>
</comment>
<protein>
    <recommendedName>
        <fullName evidence="3">Flagellar protein FliT</fullName>
    </recommendedName>
</protein>
<reference evidence="1 2" key="1">
    <citation type="submission" date="2019-12" db="EMBL/GenBank/DDBJ databases">
        <authorList>
            <person name="Li C."/>
            <person name="Zhao J."/>
        </authorList>
    </citation>
    <scope>NUCLEOTIDE SEQUENCE [LARGE SCALE GENOMIC DNA]</scope>
    <source>
        <strain evidence="1 2">NEAU-DD11</strain>
    </source>
</reference>
<proteinExistence type="predicted"/>
<evidence type="ECO:0000313" key="1">
    <source>
        <dbReference type="EMBL" id="MVW61582.1"/>
    </source>
</evidence>
<dbReference type="RefSeq" id="WP_056123415.1">
    <property type="nucleotide sequence ID" value="NZ_WSES01000005.1"/>
</dbReference>
<sequence length="109" mass="11941">MADRTDRLARLALLGNTLQDAAARQDWDRLGEQARALFPALHALAAQGPWTAGERAALERVRAQHDTAARHVAAAARALEPRLEEMRANKDGWIAYAMHSETESGASQE</sequence>
<evidence type="ECO:0008006" key="3">
    <source>
        <dbReference type="Google" id="ProtNLM"/>
    </source>
</evidence>
<dbReference type="EMBL" id="WSES01000005">
    <property type="protein sequence ID" value="MVW61582.1"/>
    <property type="molecule type" value="Genomic_DNA"/>
</dbReference>
<keyword evidence="2" id="KW-1185">Reference proteome</keyword>
<gene>
    <name evidence="1" type="ORF">GPY61_16750</name>
</gene>
<evidence type="ECO:0000313" key="2">
    <source>
        <dbReference type="Proteomes" id="UP000443353"/>
    </source>
</evidence>
<dbReference type="AlphaFoldDB" id="A0A7X3G0Y3"/>
<accession>A0A7X3G0Y3</accession>
<organism evidence="1 2">
    <name type="scientific">Massilia cellulosiltytica</name>
    <dbReference type="NCBI Taxonomy" id="2683234"/>
    <lineage>
        <taxon>Bacteria</taxon>
        <taxon>Pseudomonadati</taxon>
        <taxon>Pseudomonadota</taxon>
        <taxon>Betaproteobacteria</taxon>
        <taxon>Burkholderiales</taxon>
        <taxon>Oxalobacteraceae</taxon>
        <taxon>Telluria group</taxon>
        <taxon>Massilia</taxon>
    </lineage>
</organism>
<name>A0A7X3G0Y3_9BURK</name>
<dbReference type="Proteomes" id="UP000443353">
    <property type="component" value="Unassembled WGS sequence"/>
</dbReference>